<dbReference type="PRINTS" id="PR00412">
    <property type="entry name" value="EPOXHYDRLASE"/>
</dbReference>
<evidence type="ECO:0000313" key="3">
    <source>
        <dbReference type="EMBL" id="GGX58535.1"/>
    </source>
</evidence>
<evidence type="ECO:0000313" key="4">
    <source>
        <dbReference type="Proteomes" id="UP000600865"/>
    </source>
</evidence>
<dbReference type="AlphaFoldDB" id="A0A918KDZ9"/>
<dbReference type="SUPFAM" id="SSF53474">
    <property type="entry name" value="alpha/beta-Hydrolases"/>
    <property type="match status" value="1"/>
</dbReference>
<organism evidence="3 4">
    <name type="scientific">Litorimonas cladophorae</name>
    <dbReference type="NCBI Taxonomy" id="1220491"/>
    <lineage>
        <taxon>Bacteria</taxon>
        <taxon>Pseudomonadati</taxon>
        <taxon>Pseudomonadota</taxon>
        <taxon>Alphaproteobacteria</taxon>
        <taxon>Maricaulales</taxon>
        <taxon>Robiginitomaculaceae</taxon>
    </lineage>
</organism>
<comment type="caution">
    <text evidence="3">The sequence shown here is derived from an EMBL/GenBank/DDBJ whole genome shotgun (WGS) entry which is preliminary data.</text>
</comment>
<protein>
    <submittedName>
        <fullName evidence="3">Epoxide hydrolase</fullName>
    </submittedName>
</protein>
<proteinExistence type="predicted"/>
<keyword evidence="1 3" id="KW-0378">Hydrolase</keyword>
<dbReference type="InterPro" id="IPR000073">
    <property type="entry name" value="AB_hydrolase_1"/>
</dbReference>
<evidence type="ECO:0000259" key="2">
    <source>
        <dbReference type="Pfam" id="PF00561"/>
    </source>
</evidence>
<dbReference type="PANTHER" id="PTHR43329">
    <property type="entry name" value="EPOXIDE HYDROLASE"/>
    <property type="match status" value="1"/>
</dbReference>
<evidence type="ECO:0000256" key="1">
    <source>
        <dbReference type="ARBA" id="ARBA00022801"/>
    </source>
</evidence>
<dbReference type="EMBL" id="BMYV01000001">
    <property type="protein sequence ID" value="GGX58535.1"/>
    <property type="molecule type" value="Genomic_DNA"/>
</dbReference>
<dbReference type="Gene3D" id="3.40.50.1820">
    <property type="entry name" value="alpha/beta hydrolase"/>
    <property type="match status" value="1"/>
</dbReference>
<dbReference type="GO" id="GO:0016787">
    <property type="term" value="F:hydrolase activity"/>
    <property type="evidence" value="ECO:0007669"/>
    <property type="project" value="UniProtKB-KW"/>
</dbReference>
<gene>
    <name evidence="3" type="primary">ephA</name>
    <name evidence="3" type="ORF">GCM10011309_04860</name>
</gene>
<dbReference type="RefSeq" id="WP_189580851.1">
    <property type="nucleotide sequence ID" value="NZ_BMYV01000001.1"/>
</dbReference>
<accession>A0A918KDZ9</accession>
<dbReference type="Pfam" id="PF00561">
    <property type="entry name" value="Abhydrolase_1"/>
    <property type="match status" value="1"/>
</dbReference>
<dbReference type="Proteomes" id="UP000600865">
    <property type="component" value="Unassembled WGS sequence"/>
</dbReference>
<sequence length="318" mass="35759">MNFNRPFFVSNDSFQIATYADGPVNGPPIVLIHGWPEIAYSWKHTVPALVDAGYRVIAFDLRGFGHSSAPLDPVHYAMPQLVSDIEAVMDGHGISEAIICGHDWGGSIVWHASRMISHRVKAVIGICVPHTSRAPAPPLKIIEKRYGPKHYFLEFRDRGPEVAANFAKDPDGFFRLMFRSTPPGAKADETFTFIPTQFERFLSEGSPALKGVVLPDEDRKQFVEAYIRTGFETGMNLYRNIDVNWHLAEGMSDRITQPVLMISPEGDLLLPPELTGPMVKMCPDLERVNIPDCGHWAMWDAPEALNNVMTEWLERRFN</sequence>
<reference evidence="3 4" key="1">
    <citation type="journal article" date="2014" name="Int. J. Syst. Evol. Microbiol.">
        <title>Complete genome sequence of Corynebacterium casei LMG S-19264T (=DSM 44701T), isolated from a smear-ripened cheese.</title>
        <authorList>
            <consortium name="US DOE Joint Genome Institute (JGI-PGF)"/>
            <person name="Walter F."/>
            <person name="Albersmeier A."/>
            <person name="Kalinowski J."/>
            <person name="Ruckert C."/>
        </authorList>
    </citation>
    <scope>NUCLEOTIDE SEQUENCE [LARGE SCALE GENOMIC DNA]</scope>
    <source>
        <strain evidence="3 4">KCTC 23968</strain>
    </source>
</reference>
<name>A0A918KDZ9_9PROT</name>
<feature type="domain" description="AB hydrolase-1" evidence="2">
    <location>
        <begin position="27"/>
        <end position="302"/>
    </location>
</feature>
<keyword evidence="4" id="KW-1185">Reference proteome</keyword>
<dbReference type="InterPro" id="IPR029058">
    <property type="entry name" value="AB_hydrolase_fold"/>
</dbReference>
<dbReference type="InterPro" id="IPR000639">
    <property type="entry name" value="Epox_hydrolase-like"/>
</dbReference>